<evidence type="ECO:0000313" key="1">
    <source>
        <dbReference type="EMBL" id="KAJ7564845.1"/>
    </source>
</evidence>
<comment type="caution">
    <text evidence="1">The sequence shown here is derived from an EMBL/GenBank/DDBJ whole genome shotgun (WGS) entry which is preliminary data.</text>
</comment>
<sequence length="963" mass="105172">MSVAEPSEQKVCLNAKCVASSSSTWKHGWILRSGLPADLCETCGVAFEQSRFCEMFHFDDAGWRTCNSCRKRVHCGCIASIQAFVLLDGGGVECIGCAKRQEPQKPLDPGTSRLLPQILAGRVSQGLIDELESKPRCSAENTPATNSTSWIPAGSQIGNHVTEAEQETKTNFDGEANSKDICLQTYQNEHERNFSKKPGPMASSGGQGFQRVSDKDGMASTLVVAIGAMAEQAKAAAGLSVGVGTFSSSDHLGGPTTSSPLSTGEFREALPRSSGLNMYRSKQRQILPRPFNTLPVRSDNGVRSDGASDLHATSRLPRPPGESKGRNQLLPRYWPRITDQEIQQITSGDSNSIITPLFEKMLSASDAGRIGRLVLPKACAEAYFPPISSPEGQPIDIHDVSGKKWTFQFRYWPNNNSRMYVLEGVTPCIQSMRLQAGDTVTFSRLDPEGKLVMGCRRASNTSQENPLPVGPSGSLPSGNGDGPRANGLSSTPSAQVKETHAYSVSVQPSTGYNWEKTDSRATKAKEGSPFEALLLADKKKGRPLGAKSKRLRLDNADALELKITWEEAQELLRPPPGVVPSIVTVDGQEFEEYEDPPVIAKKTIFTTRQHGVQDQWVQCDDCSVWRRVPSDALIHTRWTCSDNEWDPNRATCSAPKEVSNEEMEKLLRSFTEKGKQEDVEGTTALDTSSNLDTLADAAAFGENSAASPPPPAATTKHPRHRPGCTCIVCIQPPSGKGPKHKPNCVCNVCMTVKRRFKTLMMRRKKRQSEREAETARKKRVWEKDEGEANSTSKWVTYPNSYPENSKSMDLVYREGYTRGDKVLADGAMNLSFQPHPVPYQGVGQGHRNTMEEALGAKGQIDLNSQPERDGEAGRVSMMRLLQDASLPLDLYLHQQGMAALIPTMPIGLPVLSGTVDARTEQQNACKPAASNTDHPSEEAFENSVRLNDDSAAMSFSQVSRQSS</sequence>
<protein>
    <submittedName>
        <fullName evidence="1">Uncharacterized protein</fullName>
    </submittedName>
</protein>
<gene>
    <name evidence="1" type="ORF">O6H91_02G036300</name>
</gene>
<dbReference type="EMBL" id="CM055093">
    <property type="protein sequence ID" value="KAJ7564845.1"/>
    <property type="molecule type" value="Genomic_DNA"/>
</dbReference>
<name>A0ACC2EEL1_DIPCM</name>
<dbReference type="Proteomes" id="UP001162992">
    <property type="component" value="Chromosome 2"/>
</dbReference>
<reference evidence="2" key="1">
    <citation type="journal article" date="2024" name="Proc. Natl. Acad. Sci. U.S.A.">
        <title>Extraordinary preservation of gene collinearity over three hundred million years revealed in homosporous lycophytes.</title>
        <authorList>
            <person name="Li C."/>
            <person name="Wickell D."/>
            <person name="Kuo L.Y."/>
            <person name="Chen X."/>
            <person name="Nie B."/>
            <person name="Liao X."/>
            <person name="Peng D."/>
            <person name="Ji J."/>
            <person name="Jenkins J."/>
            <person name="Williams M."/>
            <person name="Shu S."/>
            <person name="Plott C."/>
            <person name="Barry K."/>
            <person name="Rajasekar S."/>
            <person name="Grimwood J."/>
            <person name="Han X."/>
            <person name="Sun S."/>
            <person name="Hou Z."/>
            <person name="He W."/>
            <person name="Dai G."/>
            <person name="Sun C."/>
            <person name="Schmutz J."/>
            <person name="Leebens-Mack J.H."/>
            <person name="Li F.W."/>
            <person name="Wang L."/>
        </authorList>
    </citation>
    <scope>NUCLEOTIDE SEQUENCE [LARGE SCALE GENOMIC DNA]</scope>
    <source>
        <strain evidence="2">cv. PW_Plant_1</strain>
    </source>
</reference>
<organism evidence="1 2">
    <name type="scientific">Diphasiastrum complanatum</name>
    <name type="common">Issler's clubmoss</name>
    <name type="synonym">Lycopodium complanatum</name>
    <dbReference type="NCBI Taxonomy" id="34168"/>
    <lineage>
        <taxon>Eukaryota</taxon>
        <taxon>Viridiplantae</taxon>
        <taxon>Streptophyta</taxon>
        <taxon>Embryophyta</taxon>
        <taxon>Tracheophyta</taxon>
        <taxon>Lycopodiopsida</taxon>
        <taxon>Lycopodiales</taxon>
        <taxon>Lycopodiaceae</taxon>
        <taxon>Lycopodioideae</taxon>
        <taxon>Diphasiastrum</taxon>
    </lineage>
</organism>
<proteinExistence type="predicted"/>
<accession>A0ACC2EEL1</accession>
<keyword evidence="2" id="KW-1185">Reference proteome</keyword>
<evidence type="ECO:0000313" key="2">
    <source>
        <dbReference type="Proteomes" id="UP001162992"/>
    </source>
</evidence>